<feature type="domain" description="Baculovirus polyhedron envelope protein PEP C-terminal" evidence="4">
    <location>
        <begin position="167"/>
        <end position="309"/>
    </location>
</feature>
<dbReference type="Pfam" id="PF04512">
    <property type="entry name" value="Baculo_PEP_N"/>
    <property type="match status" value="1"/>
</dbReference>
<feature type="domain" description="Baculovirus polyhedron envelope protein PEP N-terminal" evidence="3">
    <location>
        <begin position="8"/>
        <end position="107"/>
    </location>
</feature>
<dbReference type="OrthoDB" id="8475at10239"/>
<name>A0A172WZA2_9ABAC</name>
<dbReference type="GeneID" id="27924247"/>
<keyword evidence="6" id="KW-1185">Reference proteome</keyword>
<feature type="coiled-coil region" evidence="1">
    <location>
        <begin position="217"/>
        <end position="255"/>
    </location>
</feature>
<evidence type="ECO:0000256" key="2">
    <source>
        <dbReference type="SAM" id="MobiDB-lite"/>
    </source>
</evidence>
<evidence type="ECO:0000259" key="4">
    <source>
        <dbReference type="Pfam" id="PF04513"/>
    </source>
</evidence>
<feature type="region of interest" description="Disordered" evidence="2">
    <location>
        <begin position="121"/>
        <end position="146"/>
    </location>
</feature>
<evidence type="ECO:0000256" key="1">
    <source>
        <dbReference type="SAM" id="Coils"/>
    </source>
</evidence>
<evidence type="ECO:0000259" key="3">
    <source>
        <dbReference type="Pfam" id="PF04512"/>
    </source>
</evidence>
<feature type="compositionally biased region" description="Basic residues" evidence="2">
    <location>
        <begin position="121"/>
        <end position="143"/>
    </location>
</feature>
<dbReference type="InterPro" id="IPR007601">
    <property type="entry name" value="Baculo_PEP_C"/>
</dbReference>
<protein>
    <submittedName>
        <fullName evidence="5">Calyx/pep</fullName>
    </submittedName>
</protein>
<reference evidence="5 6" key="1">
    <citation type="journal article" date="2016" name="PLoS ONE">
        <title>Genome Sequencing and Analysis of Catopsilia pomona nucleopolyhedrovirus: A Distinct Species in Group I Alphabaculovirus.</title>
        <authorList>
            <person name="Wang J."/>
            <person name="Zhu Z."/>
            <person name="Zhang L."/>
            <person name="Hou D."/>
            <person name="Wang M."/>
            <person name="Arif B."/>
            <person name="Kou Z."/>
            <person name="Wang H."/>
            <person name="Deng F."/>
            <person name="Hu Z."/>
        </authorList>
    </citation>
    <scope>NUCLEOTIDE SEQUENCE [LARGE SCALE GENOMIC DNA]</scope>
    <source>
        <strain evidence="5">416</strain>
    </source>
</reference>
<dbReference type="InterPro" id="IPR007600">
    <property type="entry name" value="Baculo_PEP_N"/>
</dbReference>
<dbReference type="GO" id="GO:0019031">
    <property type="term" value="C:viral envelope"/>
    <property type="evidence" value="ECO:0007669"/>
    <property type="project" value="InterPro"/>
</dbReference>
<accession>A0A172WZA2</accession>
<evidence type="ECO:0000313" key="6">
    <source>
        <dbReference type="Proteomes" id="UP000203996"/>
    </source>
</evidence>
<organism evidence="5 6">
    <name type="scientific">Catopsilia pomona nucleopolyhedrovirus</name>
    <dbReference type="NCBI Taxonomy" id="1850906"/>
    <lineage>
        <taxon>Viruses</taxon>
        <taxon>Viruses incertae sedis</taxon>
        <taxon>Naldaviricetes</taxon>
        <taxon>Lefavirales</taxon>
        <taxon>Baculoviridae</taxon>
        <taxon>Alphabaculovirus</taxon>
        <taxon>Alphabaculovirus capomonae</taxon>
    </lineage>
</organism>
<dbReference type="Proteomes" id="UP000203996">
    <property type="component" value="Segment"/>
</dbReference>
<dbReference type="GO" id="GO:0019028">
    <property type="term" value="C:viral capsid"/>
    <property type="evidence" value="ECO:0007669"/>
    <property type="project" value="InterPro"/>
</dbReference>
<gene>
    <name evidence="5" type="primary">calyx</name>
    <name evidence="5" type="synonym">pep</name>
    <name evidence="5" type="ORF">CapoNPV_023</name>
</gene>
<dbReference type="EMBL" id="KU565883">
    <property type="protein sequence ID" value="ANF29671.1"/>
    <property type="molecule type" value="Genomic_DNA"/>
</dbReference>
<dbReference type="KEGG" id="vg:27924247"/>
<keyword evidence="1" id="KW-0175">Coiled coil</keyword>
<dbReference type="GO" id="GO:0005198">
    <property type="term" value="F:structural molecule activity"/>
    <property type="evidence" value="ECO:0007669"/>
    <property type="project" value="InterPro"/>
</dbReference>
<proteinExistence type="predicted"/>
<dbReference type="Pfam" id="PF04513">
    <property type="entry name" value="Baculo_PEP_C"/>
    <property type="match status" value="1"/>
</dbReference>
<sequence>MTPNHVMFDDASVMWIDTDYIYQNLKMPLAAFQQLLFSLPSKHRKMMNDGIGNAKQLSSTTSSLSSSSCHNTVRYMVDIYGAAVLVLRHPCSFADHLLTTFVANNYLSYCCRRRRSRSRSCSRRRSRSCSRRSRSRSRSKSRSRSGCWRRQMFETLEKIGHQSDLLVNGVNQISLNQSNHFLEISTALSGIRAQTAQILPYFETLKDAILARLSALLEEIKSVLPDYSKQLAELAKQLTDAISAMQTTLKNELNNTNAILANLASSITNINGTLNNVLTALENLADELGDGTFTNEDRSTLQSVLDIINEIKSILLGVGARK</sequence>
<evidence type="ECO:0000313" key="5">
    <source>
        <dbReference type="EMBL" id="ANF29671.1"/>
    </source>
</evidence>